<dbReference type="Proteomes" id="UP001271769">
    <property type="component" value="Unassembled WGS sequence"/>
</dbReference>
<gene>
    <name evidence="3" type="ORF">SMD31_16255</name>
</gene>
<keyword evidence="4" id="KW-1185">Reference proteome</keyword>
<name>A0ABU5E1X5_9PROT</name>
<dbReference type="Gene3D" id="3.50.50.60">
    <property type="entry name" value="FAD/NAD(P)-binding domain"/>
    <property type="match status" value="1"/>
</dbReference>
<evidence type="ECO:0000256" key="1">
    <source>
        <dbReference type="ARBA" id="ARBA00023002"/>
    </source>
</evidence>
<proteinExistence type="predicted"/>
<keyword evidence="1" id="KW-0560">Oxidoreductase</keyword>
<sequence length="424" mass="46775">MKTDPYWWEAAPRPALTATDLPRDIDVAIVGSGYTGLIAALKLAEAGRSVAVFDSNAIGSGASSRNSGFVGRTLKYSFGDLVKAKGLDHAIATYQEMQAAFQAVADTVAEYAIDCAFKVHGRLVLAETARQFEDIKREYELRHRHLGSPFDILGRDALPREIGSPRYVGGVVLPDLASIHPGLYHAGLLRAVVPRGIQLHPFTRVSGIGRDSAGFKIATDRGHLQARDVILATNGYTDGLLPWLQRRLIPFDAWQMATEELPQGLIDQLLPHDRTYIDSFMNVDAIRRAPDGNRILYTGKTGTRSDQATMAKRLMRELQATFPDLKGVGVSHSWTGRCAATFDLLPHLGTHEGIHFAVGYCFAGLPMGSHFGRLLAQRILAPGSVKSVFADRPFKTVPFYQGNNWFVPWMMRYYDLKEGKRHAA</sequence>
<evidence type="ECO:0000313" key="3">
    <source>
        <dbReference type="EMBL" id="MDY0873493.1"/>
    </source>
</evidence>
<evidence type="ECO:0000259" key="2">
    <source>
        <dbReference type="Pfam" id="PF01266"/>
    </source>
</evidence>
<protein>
    <submittedName>
        <fullName evidence="3">FAD-dependent oxidoreductase</fullName>
    </submittedName>
</protein>
<organism evidence="3 4">
    <name type="scientific">Dongia rigui</name>
    <dbReference type="NCBI Taxonomy" id="940149"/>
    <lineage>
        <taxon>Bacteria</taxon>
        <taxon>Pseudomonadati</taxon>
        <taxon>Pseudomonadota</taxon>
        <taxon>Alphaproteobacteria</taxon>
        <taxon>Rhodospirillales</taxon>
        <taxon>Dongiaceae</taxon>
        <taxon>Dongia</taxon>
    </lineage>
</organism>
<dbReference type="EMBL" id="JAXCLX010000003">
    <property type="protein sequence ID" value="MDY0873493.1"/>
    <property type="molecule type" value="Genomic_DNA"/>
</dbReference>
<dbReference type="PANTHER" id="PTHR13847:SF281">
    <property type="entry name" value="FAD DEPENDENT OXIDOREDUCTASE DOMAIN-CONTAINING PROTEIN"/>
    <property type="match status" value="1"/>
</dbReference>
<accession>A0ABU5E1X5</accession>
<dbReference type="SUPFAM" id="SSF51905">
    <property type="entry name" value="FAD/NAD(P)-binding domain"/>
    <property type="match status" value="1"/>
</dbReference>
<dbReference type="Gene3D" id="3.30.9.10">
    <property type="entry name" value="D-Amino Acid Oxidase, subunit A, domain 2"/>
    <property type="match status" value="1"/>
</dbReference>
<feature type="domain" description="FAD dependent oxidoreductase" evidence="2">
    <location>
        <begin position="26"/>
        <end position="378"/>
    </location>
</feature>
<dbReference type="InterPro" id="IPR036188">
    <property type="entry name" value="FAD/NAD-bd_sf"/>
</dbReference>
<dbReference type="PANTHER" id="PTHR13847">
    <property type="entry name" value="SARCOSINE DEHYDROGENASE-RELATED"/>
    <property type="match status" value="1"/>
</dbReference>
<dbReference type="InterPro" id="IPR006076">
    <property type="entry name" value="FAD-dep_OxRdtase"/>
</dbReference>
<dbReference type="RefSeq" id="WP_320501967.1">
    <property type="nucleotide sequence ID" value="NZ_JAXCLX010000003.1"/>
</dbReference>
<reference evidence="3 4" key="1">
    <citation type="journal article" date="2013" name="Antonie Van Leeuwenhoek">
        <title>Dongia rigui sp. nov., isolated from freshwater of a large wetland in Korea.</title>
        <authorList>
            <person name="Baik K.S."/>
            <person name="Hwang Y.M."/>
            <person name="Choi J.S."/>
            <person name="Kwon J."/>
            <person name="Seong C.N."/>
        </authorList>
    </citation>
    <scope>NUCLEOTIDE SEQUENCE [LARGE SCALE GENOMIC DNA]</scope>
    <source>
        <strain evidence="3 4">04SU4-P</strain>
    </source>
</reference>
<evidence type="ECO:0000313" key="4">
    <source>
        <dbReference type="Proteomes" id="UP001271769"/>
    </source>
</evidence>
<comment type="caution">
    <text evidence="3">The sequence shown here is derived from an EMBL/GenBank/DDBJ whole genome shotgun (WGS) entry which is preliminary data.</text>
</comment>
<dbReference type="Pfam" id="PF01266">
    <property type="entry name" value="DAO"/>
    <property type="match status" value="1"/>
</dbReference>